<evidence type="ECO:0000313" key="1">
    <source>
        <dbReference type="EMBL" id="CAF1889683.1"/>
    </source>
</evidence>
<reference evidence="1" key="1">
    <citation type="submission" date="2021-01" db="EMBL/GenBank/DDBJ databases">
        <authorList>
            <consortium name="Genoscope - CEA"/>
            <person name="William W."/>
        </authorList>
    </citation>
    <scope>NUCLEOTIDE SEQUENCE</scope>
</reference>
<sequence length="436" mass="49585">MLEPSGLGSLRFQNSSRKTTNGAVYGVKRPDSLLPLSQLAETLYSPFLSSSRTPTMEFWGKDKLLSVSYLGLCQLIFIKMSSLSHMFRVTKKKERYNLFTHVFGSLVYDASLRKSRRGVSALLYATVDDKKLLLGTLSQDISFDHLLFDREFELSHTLERGSVHFTGYKSKVSTKSKPASDDDDEEAFVEMVCSAKQIKDLMYPSDPDDLLLTKQDLENLVPEKSTKVLTTAHSYPREDPDLTDSDEDFLSVSFLIRLIDNNIDIDMDSTKADITNFFKDNCSLQVRIVQLVSTVDEESKKTKLEAHIEFRSNQELKLARKLNGHLMGKSRIFFDRTLGSLHVFFISGFNRDLREDDLKRQIEKKFKTCGALKKIILPKEQENLLGYVRFGYIVMNTTSEETVLSMDSSIMGDEAISVKSVNPRGRVFKALMESEN</sequence>
<dbReference type="SUPFAM" id="SSF54928">
    <property type="entry name" value="RNA-binding domain, RBD"/>
    <property type="match status" value="1"/>
</dbReference>
<organism evidence="1">
    <name type="scientific">Brassica napus</name>
    <name type="common">Rape</name>
    <dbReference type="NCBI Taxonomy" id="3708"/>
    <lineage>
        <taxon>Eukaryota</taxon>
        <taxon>Viridiplantae</taxon>
        <taxon>Streptophyta</taxon>
        <taxon>Embryophyta</taxon>
        <taxon>Tracheophyta</taxon>
        <taxon>Spermatophyta</taxon>
        <taxon>Magnoliopsida</taxon>
        <taxon>eudicotyledons</taxon>
        <taxon>Gunneridae</taxon>
        <taxon>Pentapetalae</taxon>
        <taxon>rosids</taxon>
        <taxon>malvids</taxon>
        <taxon>Brassicales</taxon>
        <taxon>Brassicaceae</taxon>
        <taxon>Brassiceae</taxon>
        <taxon>Brassica</taxon>
    </lineage>
</organism>
<dbReference type="AlphaFoldDB" id="A0A816K3U8"/>
<protein>
    <submittedName>
        <fullName evidence="1">(rape) hypothetical protein</fullName>
    </submittedName>
</protein>
<dbReference type="Proteomes" id="UP001295469">
    <property type="component" value="Chromosome C02"/>
</dbReference>
<dbReference type="InterPro" id="IPR012677">
    <property type="entry name" value="Nucleotide-bd_a/b_plait_sf"/>
</dbReference>
<proteinExistence type="predicted"/>
<dbReference type="Gene3D" id="3.30.70.330">
    <property type="match status" value="2"/>
</dbReference>
<name>A0A816K3U8_BRANA</name>
<dbReference type="InterPro" id="IPR035979">
    <property type="entry name" value="RBD_domain_sf"/>
</dbReference>
<dbReference type="EMBL" id="HG994366">
    <property type="protein sequence ID" value="CAF1889683.1"/>
    <property type="molecule type" value="Genomic_DNA"/>
</dbReference>
<gene>
    <name evidence="1" type="ORF">DARMORV10_C02P11110.1</name>
</gene>
<dbReference type="GO" id="GO:0003676">
    <property type="term" value="F:nucleic acid binding"/>
    <property type="evidence" value="ECO:0007669"/>
    <property type="project" value="InterPro"/>
</dbReference>
<accession>A0A816K3U8</accession>